<accession>A0A4S8L6M1</accession>
<evidence type="ECO:0000313" key="2">
    <source>
        <dbReference type="Proteomes" id="UP000297245"/>
    </source>
</evidence>
<dbReference type="AlphaFoldDB" id="A0A4S8L6M1"/>
<dbReference type="EMBL" id="ML179621">
    <property type="protein sequence ID" value="THU84121.1"/>
    <property type="molecule type" value="Genomic_DNA"/>
</dbReference>
<sequence length="211" mass="24739">MKKTFTNGKTFRIPIGLYIPISVLYCNTLLKYHWQDIEYWARRAVSELPSMGHGFEEIFLAYHQNVQFADNRAYQKRVFYDFRSTPTHFRLNMTSSNRYYGARHDINIALSTVTSTWKIRNLIKIKKFFLSVYRRKRFLICSNTPPSSGPCRVPAPRIIKADAFFELSVTQDRPTGIFCIGQPTEVTYYVFRFPTVEPSDLAFLMTVWDIA</sequence>
<protein>
    <submittedName>
        <fullName evidence="1">Uncharacterized protein</fullName>
    </submittedName>
</protein>
<keyword evidence="2" id="KW-1185">Reference proteome</keyword>
<gene>
    <name evidence="1" type="ORF">K435DRAFT_806981</name>
</gene>
<dbReference type="Proteomes" id="UP000297245">
    <property type="component" value="Unassembled WGS sequence"/>
</dbReference>
<reference evidence="1 2" key="1">
    <citation type="journal article" date="2019" name="Nat. Ecol. Evol.">
        <title>Megaphylogeny resolves global patterns of mushroom evolution.</title>
        <authorList>
            <person name="Varga T."/>
            <person name="Krizsan K."/>
            <person name="Foldi C."/>
            <person name="Dima B."/>
            <person name="Sanchez-Garcia M."/>
            <person name="Sanchez-Ramirez S."/>
            <person name="Szollosi G.J."/>
            <person name="Szarkandi J.G."/>
            <person name="Papp V."/>
            <person name="Albert L."/>
            <person name="Andreopoulos W."/>
            <person name="Angelini C."/>
            <person name="Antonin V."/>
            <person name="Barry K.W."/>
            <person name="Bougher N.L."/>
            <person name="Buchanan P."/>
            <person name="Buyck B."/>
            <person name="Bense V."/>
            <person name="Catcheside P."/>
            <person name="Chovatia M."/>
            <person name="Cooper J."/>
            <person name="Damon W."/>
            <person name="Desjardin D."/>
            <person name="Finy P."/>
            <person name="Geml J."/>
            <person name="Haridas S."/>
            <person name="Hughes K."/>
            <person name="Justo A."/>
            <person name="Karasinski D."/>
            <person name="Kautmanova I."/>
            <person name="Kiss B."/>
            <person name="Kocsube S."/>
            <person name="Kotiranta H."/>
            <person name="LaButti K.M."/>
            <person name="Lechner B.E."/>
            <person name="Liimatainen K."/>
            <person name="Lipzen A."/>
            <person name="Lukacs Z."/>
            <person name="Mihaltcheva S."/>
            <person name="Morgado L.N."/>
            <person name="Niskanen T."/>
            <person name="Noordeloos M.E."/>
            <person name="Ohm R.A."/>
            <person name="Ortiz-Santana B."/>
            <person name="Ovrebo C."/>
            <person name="Racz N."/>
            <person name="Riley R."/>
            <person name="Savchenko A."/>
            <person name="Shiryaev A."/>
            <person name="Soop K."/>
            <person name="Spirin V."/>
            <person name="Szebenyi C."/>
            <person name="Tomsovsky M."/>
            <person name="Tulloss R.E."/>
            <person name="Uehling J."/>
            <person name="Grigoriev I.V."/>
            <person name="Vagvolgyi C."/>
            <person name="Papp T."/>
            <person name="Martin F.M."/>
            <person name="Miettinen O."/>
            <person name="Hibbett D.S."/>
            <person name="Nagy L.G."/>
        </authorList>
    </citation>
    <scope>NUCLEOTIDE SEQUENCE [LARGE SCALE GENOMIC DNA]</scope>
    <source>
        <strain evidence="1 2">CBS 962.96</strain>
    </source>
</reference>
<name>A0A4S8L6M1_DENBC</name>
<evidence type="ECO:0000313" key="1">
    <source>
        <dbReference type="EMBL" id="THU84121.1"/>
    </source>
</evidence>
<organism evidence="1 2">
    <name type="scientific">Dendrothele bispora (strain CBS 962.96)</name>
    <dbReference type="NCBI Taxonomy" id="1314807"/>
    <lineage>
        <taxon>Eukaryota</taxon>
        <taxon>Fungi</taxon>
        <taxon>Dikarya</taxon>
        <taxon>Basidiomycota</taxon>
        <taxon>Agaricomycotina</taxon>
        <taxon>Agaricomycetes</taxon>
        <taxon>Agaricomycetidae</taxon>
        <taxon>Agaricales</taxon>
        <taxon>Agaricales incertae sedis</taxon>
        <taxon>Dendrothele</taxon>
    </lineage>
</organism>
<proteinExistence type="predicted"/>